<evidence type="ECO:0000259" key="4">
    <source>
        <dbReference type="PROSITE" id="PS50937"/>
    </source>
</evidence>
<dbReference type="PRINTS" id="PR00040">
    <property type="entry name" value="HTHMERR"/>
</dbReference>
<gene>
    <name evidence="5" type="ORF">CPE01_20740</name>
</gene>
<dbReference type="InterPro" id="IPR000551">
    <property type="entry name" value="MerR-type_HTH_dom"/>
</dbReference>
<keyword evidence="1" id="KW-0805">Transcription regulation</keyword>
<sequence length="257" mass="26993">MTYRIAEVAELVGVPTTTLRYYEDIGLVATPTRGANGYRTYTDEDVQRLRFVTATKNIGIPLSDVAELVKAYDVEDCSVVAHQVVEMVSERLAETQTRIGELVALAADLQRVAARLAVAPGAGPCGPSCPCATAATPTSTPGRTFVELTRTPTPPVGSPVASIACSLDGADVPGRVVDWQALVPRATSREPITGGVALTFDASPELVADVARLAAAEQDCCAFFTFTVRLTTGRVRLEVQAPPEAADVVAAMFGPTA</sequence>
<dbReference type="RefSeq" id="WP_146806578.1">
    <property type="nucleotide sequence ID" value="NZ_BJUA01000009.1"/>
</dbReference>
<dbReference type="PROSITE" id="PS50937">
    <property type="entry name" value="HTH_MERR_2"/>
    <property type="match status" value="1"/>
</dbReference>
<dbReference type="Gene3D" id="1.10.1660.10">
    <property type="match status" value="1"/>
</dbReference>
<comment type="caution">
    <text evidence="5">The sequence shown here is derived from an EMBL/GenBank/DDBJ whole genome shotgun (WGS) entry which is preliminary data.</text>
</comment>
<evidence type="ECO:0000256" key="2">
    <source>
        <dbReference type="ARBA" id="ARBA00023125"/>
    </source>
</evidence>
<dbReference type="PANTHER" id="PTHR30204">
    <property type="entry name" value="REDOX-CYCLING DRUG-SENSING TRANSCRIPTIONAL ACTIVATOR SOXR"/>
    <property type="match status" value="1"/>
</dbReference>
<dbReference type="SUPFAM" id="SSF46955">
    <property type="entry name" value="Putative DNA-binding domain"/>
    <property type="match status" value="1"/>
</dbReference>
<reference evidence="5 6" key="1">
    <citation type="submission" date="2019-07" db="EMBL/GenBank/DDBJ databases">
        <title>Whole genome shotgun sequence of Cellulomonas persica NBRC 101101.</title>
        <authorList>
            <person name="Hosoyama A."/>
            <person name="Uohara A."/>
            <person name="Ohji S."/>
            <person name="Ichikawa N."/>
        </authorList>
    </citation>
    <scope>NUCLEOTIDE SEQUENCE [LARGE SCALE GENOMIC DNA]</scope>
    <source>
        <strain evidence="5 6">NBRC 101101</strain>
    </source>
</reference>
<keyword evidence="3" id="KW-0804">Transcription</keyword>
<protein>
    <submittedName>
        <fullName evidence="5">MerR family transcriptional regulator</fullName>
    </submittedName>
</protein>
<feature type="domain" description="HTH merR-type" evidence="4">
    <location>
        <begin position="2"/>
        <end position="71"/>
    </location>
</feature>
<evidence type="ECO:0000256" key="3">
    <source>
        <dbReference type="ARBA" id="ARBA00023163"/>
    </source>
</evidence>
<dbReference type="SMART" id="SM00422">
    <property type="entry name" value="HTH_MERR"/>
    <property type="match status" value="1"/>
</dbReference>
<organism evidence="5 6">
    <name type="scientific">Cellulomonas persica</name>
    <dbReference type="NCBI Taxonomy" id="76861"/>
    <lineage>
        <taxon>Bacteria</taxon>
        <taxon>Bacillati</taxon>
        <taxon>Actinomycetota</taxon>
        <taxon>Actinomycetes</taxon>
        <taxon>Micrococcales</taxon>
        <taxon>Cellulomonadaceae</taxon>
        <taxon>Cellulomonas</taxon>
    </lineage>
</organism>
<accession>A0A510UXY3</accession>
<keyword evidence="2" id="KW-0238">DNA-binding</keyword>
<dbReference type="Proteomes" id="UP000321386">
    <property type="component" value="Unassembled WGS sequence"/>
</dbReference>
<dbReference type="InterPro" id="IPR009061">
    <property type="entry name" value="DNA-bd_dom_put_sf"/>
</dbReference>
<evidence type="ECO:0000256" key="1">
    <source>
        <dbReference type="ARBA" id="ARBA00023015"/>
    </source>
</evidence>
<dbReference type="OrthoDB" id="5242095at2"/>
<dbReference type="InterPro" id="IPR047057">
    <property type="entry name" value="MerR_fam"/>
</dbReference>
<evidence type="ECO:0000313" key="5">
    <source>
        <dbReference type="EMBL" id="GEK18341.1"/>
    </source>
</evidence>
<dbReference type="GO" id="GO:0003700">
    <property type="term" value="F:DNA-binding transcription factor activity"/>
    <property type="evidence" value="ECO:0007669"/>
    <property type="project" value="InterPro"/>
</dbReference>
<dbReference type="AlphaFoldDB" id="A0A510UXY3"/>
<name>A0A510UXY3_9CELL</name>
<dbReference type="PANTHER" id="PTHR30204:SF94">
    <property type="entry name" value="HEAVY METAL-DEPENDENT TRANSCRIPTIONAL REGULATOR HI_0293-RELATED"/>
    <property type="match status" value="1"/>
</dbReference>
<proteinExistence type="predicted"/>
<dbReference type="GO" id="GO:0003677">
    <property type="term" value="F:DNA binding"/>
    <property type="evidence" value="ECO:0007669"/>
    <property type="project" value="UniProtKB-KW"/>
</dbReference>
<evidence type="ECO:0000313" key="6">
    <source>
        <dbReference type="Proteomes" id="UP000321386"/>
    </source>
</evidence>
<keyword evidence="6" id="KW-1185">Reference proteome</keyword>
<dbReference type="Pfam" id="PF13411">
    <property type="entry name" value="MerR_1"/>
    <property type="match status" value="1"/>
</dbReference>
<dbReference type="EMBL" id="BJUA01000009">
    <property type="protein sequence ID" value="GEK18341.1"/>
    <property type="molecule type" value="Genomic_DNA"/>
</dbReference>